<dbReference type="InterPro" id="IPR004017">
    <property type="entry name" value="Cys_rich_dom"/>
</dbReference>
<evidence type="ECO:0000256" key="1">
    <source>
        <dbReference type="ARBA" id="ARBA00022485"/>
    </source>
</evidence>
<dbReference type="GO" id="GO:0051539">
    <property type="term" value="F:4 iron, 4 sulfur cluster binding"/>
    <property type="evidence" value="ECO:0007669"/>
    <property type="project" value="UniProtKB-KW"/>
</dbReference>
<feature type="non-terminal residue" evidence="7">
    <location>
        <position position="110"/>
    </location>
</feature>
<comment type="caution">
    <text evidence="7">The sequence shown here is derived from an EMBL/GenBank/DDBJ whole genome shotgun (WGS) entry which is preliminary data.</text>
</comment>
<evidence type="ECO:0000256" key="5">
    <source>
        <dbReference type="ARBA" id="ARBA00023014"/>
    </source>
</evidence>
<gene>
    <name evidence="7" type="ORF">S12H4_61622</name>
</gene>
<evidence type="ECO:0000259" key="6">
    <source>
        <dbReference type="Pfam" id="PF02754"/>
    </source>
</evidence>
<evidence type="ECO:0000256" key="3">
    <source>
        <dbReference type="ARBA" id="ARBA00023002"/>
    </source>
</evidence>
<evidence type="ECO:0000313" key="7">
    <source>
        <dbReference type="EMBL" id="GAJ21668.1"/>
    </source>
</evidence>
<keyword evidence="4" id="KW-0408">Iron</keyword>
<dbReference type="Pfam" id="PF02754">
    <property type="entry name" value="CCG"/>
    <property type="match status" value="1"/>
</dbReference>
<keyword evidence="1" id="KW-0004">4Fe-4S</keyword>
<dbReference type="GO" id="GO:0046872">
    <property type="term" value="F:metal ion binding"/>
    <property type="evidence" value="ECO:0007669"/>
    <property type="project" value="UniProtKB-KW"/>
</dbReference>
<feature type="non-terminal residue" evidence="7">
    <location>
        <position position="1"/>
    </location>
</feature>
<name>X1UVY9_9ZZZZ</name>
<keyword evidence="5" id="KW-0411">Iron-sulfur</keyword>
<dbReference type="AlphaFoldDB" id="X1UVY9"/>
<dbReference type="GO" id="GO:0005886">
    <property type="term" value="C:plasma membrane"/>
    <property type="evidence" value="ECO:0007669"/>
    <property type="project" value="TreeGrafter"/>
</dbReference>
<feature type="domain" description="Cysteine-rich" evidence="6">
    <location>
        <begin position="34"/>
        <end position="110"/>
    </location>
</feature>
<protein>
    <recommendedName>
        <fullName evidence="6">Cysteine-rich domain-containing protein</fullName>
    </recommendedName>
</protein>
<dbReference type="InterPro" id="IPR051460">
    <property type="entry name" value="HdrC_iron-sulfur_subunit"/>
</dbReference>
<keyword evidence="2" id="KW-0479">Metal-binding</keyword>
<dbReference type="GO" id="GO:0016491">
    <property type="term" value="F:oxidoreductase activity"/>
    <property type="evidence" value="ECO:0007669"/>
    <property type="project" value="UniProtKB-KW"/>
</dbReference>
<evidence type="ECO:0000256" key="2">
    <source>
        <dbReference type="ARBA" id="ARBA00022723"/>
    </source>
</evidence>
<sequence>NISATGNPLGEPPENRTIWAKDLDIKEYTEGTEWLYFTGCMAAYDPKLQRIPQAIVNLLKKAQVDFGILGNRETCSGESVRKAGDEQLFRTLAQTNIDTFKELGVKKIVT</sequence>
<accession>X1UVY9</accession>
<dbReference type="PANTHER" id="PTHR43255:SF1">
    <property type="entry name" value="IRON-SULFUR-BINDING OXIDOREDUCTASE FADF-RELATED"/>
    <property type="match status" value="1"/>
</dbReference>
<reference evidence="7" key="1">
    <citation type="journal article" date="2014" name="Front. Microbiol.">
        <title>High frequency of phylogenetically diverse reductive dehalogenase-homologous genes in deep subseafloor sedimentary metagenomes.</title>
        <authorList>
            <person name="Kawai M."/>
            <person name="Futagami T."/>
            <person name="Toyoda A."/>
            <person name="Takaki Y."/>
            <person name="Nishi S."/>
            <person name="Hori S."/>
            <person name="Arai W."/>
            <person name="Tsubouchi T."/>
            <person name="Morono Y."/>
            <person name="Uchiyama I."/>
            <person name="Ito T."/>
            <person name="Fujiyama A."/>
            <person name="Inagaki F."/>
            <person name="Takami H."/>
        </authorList>
    </citation>
    <scope>NUCLEOTIDE SEQUENCE</scope>
    <source>
        <strain evidence="7">Expedition CK06-06</strain>
    </source>
</reference>
<dbReference type="PANTHER" id="PTHR43255">
    <property type="entry name" value="IRON-SULFUR-BINDING OXIDOREDUCTASE FADF-RELATED-RELATED"/>
    <property type="match status" value="1"/>
</dbReference>
<dbReference type="EMBL" id="BARW01040974">
    <property type="protein sequence ID" value="GAJ21668.1"/>
    <property type="molecule type" value="Genomic_DNA"/>
</dbReference>
<keyword evidence="3" id="KW-0560">Oxidoreductase</keyword>
<organism evidence="7">
    <name type="scientific">marine sediment metagenome</name>
    <dbReference type="NCBI Taxonomy" id="412755"/>
    <lineage>
        <taxon>unclassified sequences</taxon>
        <taxon>metagenomes</taxon>
        <taxon>ecological metagenomes</taxon>
    </lineage>
</organism>
<evidence type="ECO:0000256" key="4">
    <source>
        <dbReference type="ARBA" id="ARBA00023004"/>
    </source>
</evidence>
<proteinExistence type="predicted"/>